<dbReference type="AlphaFoldDB" id="A0A1G8AX12"/>
<evidence type="ECO:0008006" key="3">
    <source>
        <dbReference type="Google" id="ProtNLM"/>
    </source>
</evidence>
<evidence type="ECO:0000313" key="2">
    <source>
        <dbReference type="Proteomes" id="UP000199623"/>
    </source>
</evidence>
<sequence length="271" mass="29742">MPQRTDWESLPEALHAAVIARTGPVLKARTVSEGLNSALAAVLRTESGTVFVKGLRTDQPGVITQGREALINAHVWPIAPALLWHIEDVAGWNVLGFEHVEGRHPDYSPGSPDLPLVTEALDLLAVLRCPDLPIKNHLRWRSYLDGQDPEILAGGSLLHTDFNPANVLITPDGTVRMVDWAWPTRGAAWIDACCLIIWLIASGHTPAEAEAEVQQARAWRDAPPTAVDVFALANIRLWDEIVSHKPSDWHRQMAEAARAWADSRMVTVGTS</sequence>
<dbReference type="SUPFAM" id="SSF56112">
    <property type="entry name" value="Protein kinase-like (PK-like)"/>
    <property type="match status" value="1"/>
</dbReference>
<dbReference type="EMBL" id="FNCC01000018">
    <property type="protein sequence ID" value="SDH25346.1"/>
    <property type="molecule type" value="Genomic_DNA"/>
</dbReference>
<keyword evidence="2" id="KW-1185">Reference proteome</keyword>
<evidence type="ECO:0000313" key="1">
    <source>
        <dbReference type="EMBL" id="SDH25346.1"/>
    </source>
</evidence>
<dbReference type="RefSeq" id="WP_090058039.1">
    <property type="nucleotide sequence ID" value="NZ_FNCC01000018.1"/>
</dbReference>
<reference evidence="2" key="1">
    <citation type="submission" date="2016-10" db="EMBL/GenBank/DDBJ databases">
        <authorList>
            <person name="Varghese N."/>
            <person name="Submissions S."/>
        </authorList>
    </citation>
    <scope>NUCLEOTIDE SEQUENCE [LARGE SCALE GENOMIC DNA]</scope>
    <source>
        <strain evidence="2">CGMCC 4.3506</strain>
    </source>
</reference>
<accession>A0A1G8AX12</accession>
<dbReference type="Proteomes" id="UP000199623">
    <property type="component" value="Unassembled WGS sequence"/>
</dbReference>
<organism evidence="1 2">
    <name type="scientific">Lentzea fradiae</name>
    <dbReference type="NCBI Taxonomy" id="200378"/>
    <lineage>
        <taxon>Bacteria</taxon>
        <taxon>Bacillati</taxon>
        <taxon>Actinomycetota</taxon>
        <taxon>Actinomycetes</taxon>
        <taxon>Pseudonocardiales</taxon>
        <taxon>Pseudonocardiaceae</taxon>
        <taxon>Lentzea</taxon>
    </lineage>
</organism>
<dbReference type="Gene3D" id="3.90.1200.10">
    <property type="match status" value="1"/>
</dbReference>
<gene>
    <name evidence="1" type="ORF">SAMN05216553_118159</name>
</gene>
<dbReference type="STRING" id="200378.SAMN05216553_118159"/>
<protein>
    <recommendedName>
        <fullName evidence="3">Phosphotransferase enzyme family protein</fullName>
    </recommendedName>
</protein>
<proteinExistence type="predicted"/>
<dbReference type="InterPro" id="IPR011009">
    <property type="entry name" value="Kinase-like_dom_sf"/>
</dbReference>
<name>A0A1G8AX12_9PSEU</name>
<dbReference type="OrthoDB" id="2570531at2"/>